<feature type="transmembrane region" description="Helical" evidence="1">
    <location>
        <begin position="39"/>
        <end position="59"/>
    </location>
</feature>
<dbReference type="RefSeq" id="WP_094942134.1">
    <property type="nucleotide sequence ID" value="NZ_NOKQ01000189.1"/>
</dbReference>
<comment type="caution">
    <text evidence="2">The sequence shown here is derived from an EMBL/GenBank/DDBJ whole genome shotgun (WGS) entry which is preliminary data.</text>
</comment>
<organism evidence="2 3">
    <name type="scientific">Tetzosporium hominis</name>
    <dbReference type="NCBI Taxonomy" id="2020506"/>
    <lineage>
        <taxon>Bacteria</taxon>
        <taxon>Bacillati</taxon>
        <taxon>Bacillota</taxon>
        <taxon>Bacilli</taxon>
        <taxon>Bacillales</taxon>
        <taxon>Caryophanaceae</taxon>
        <taxon>Tetzosporium</taxon>
    </lineage>
</organism>
<proteinExistence type="predicted"/>
<evidence type="ECO:0000256" key="1">
    <source>
        <dbReference type="SAM" id="Phobius"/>
    </source>
</evidence>
<evidence type="ECO:0000313" key="3">
    <source>
        <dbReference type="Proteomes" id="UP000217065"/>
    </source>
</evidence>
<dbReference type="OrthoDB" id="2740244at2"/>
<dbReference type="AlphaFoldDB" id="A0A264W4X0"/>
<dbReference type="EMBL" id="NOKQ01000189">
    <property type="protein sequence ID" value="OZS78636.1"/>
    <property type="molecule type" value="Genomic_DNA"/>
</dbReference>
<keyword evidence="1" id="KW-0812">Transmembrane</keyword>
<gene>
    <name evidence="2" type="ORF">CF394_04950</name>
</gene>
<keyword evidence="3" id="KW-1185">Reference proteome</keyword>
<protein>
    <submittedName>
        <fullName evidence="2">Uncharacterized protein</fullName>
    </submittedName>
</protein>
<keyword evidence="1" id="KW-0472">Membrane</keyword>
<sequence length="64" mass="7299">MFFLTTSAIAIMYCFTLYFALTFFIHLKADEQREAKQARLGAVLSLALALILPAVFAYLQMLNY</sequence>
<evidence type="ECO:0000313" key="2">
    <source>
        <dbReference type="EMBL" id="OZS78636.1"/>
    </source>
</evidence>
<feature type="transmembrane region" description="Helical" evidence="1">
    <location>
        <begin position="6"/>
        <end position="27"/>
    </location>
</feature>
<reference evidence="2 3" key="1">
    <citation type="submission" date="2017-07" db="EMBL/GenBank/DDBJ databases">
        <title>Tetzosporium hominis gen.nov. sp.nov.</title>
        <authorList>
            <person name="Tetz G."/>
            <person name="Tetz V."/>
        </authorList>
    </citation>
    <scope>NUCLEOTIDE SEQUENCE [LARGE SCALE GENOMIC DNA]</scope>
    <source>
        <strain evidence="2 3">VT-49</strain>
    </source>
</reference>
<name>A0A264W4X0_9BACL</name>
<keyword evidence="1" id="KW-1133">Transmembrane helix</keyword>
<dbReference type="Proteomes" id="UP000217065">
    <property type="component" value="Unassembled WGS sequence"/>
</dbReference>
<accession>A0A264W4X0</accession>